<proteinExistence type="predicted"/>
<accession>A0ABV2R5N2</accession>
<gene>
    <name evidence="1" type="ORF">ABIE08_004557</name>
</gene>
<organism evidence="1 2">
    <name type="scientific">Kaistia defluvii</name>
    <dbReference type="NCBI Taxonomy" id="410841"/>
    <lineage>
        <taxon>Bacteria</taxon>
        <taxon>Pseudomonadati</taxon>
        <taxon>Pseudomonadota</taxon>
        <taxon>Alphaproteobacteria</taxon>
        <taxon>Hyphomicrobiales</taxon>
        <taxon>Kaistiaceae</taxon>
        <taxon>Kaistia</taxon>
    </lineage>
</organism>
<dbReference type="Proteomes" id="UP001549321">
    <property type="component" value="Unassembled WGS sequence"/>
</dbReference>
<dbReference type="EMBL" id="JBEPSM010000005">
    <property type="protein sequence ID" value="MET4636594.1"/>
    <property type="molecule type" value="Genomic_DNA"/>
</dbReference>
<reference evidence="1 2" key="1">
    <citation type="submission" date="2024-06" db="EMBL/GenBank/DDBJ databases">
        <title>Sorghum-associated microbial communities from plants grown in Nebraska, USA.</title>
        <authorList>
            <person name="Schachtman D."/>
        </authorList>
    </citation>
    <scope>NUCLEOTIDE SEQUENCE [LARGE SCALE GENOMIC DNA]</scope>
    <source>
        <strain evidence="1 2">3207</strain>
    </source>
</reference>
<protein>
    <submittedName>
        <fullName evidence="1">Uncharacterized protein</fullName>
    </submittedName>
</protein>
<evidence type="ECO:0000313" key="2">
    <source>
        <dbReference type="Proteomes" id="UP001549321"/>
    </source>
</evidence>
<evidence type="ECO:0000313" key="1">
    <source>
        <dbReference type="EMBL" id="MET4636594.1"/>
    </source>
</evidence>
<comment type="caution">
    <text evidence="1">The sequence shown here is derived from an EMBL/GenBank/DDBJ whole genome shotgun (WGS) entry which is preliminary data.</text>
</comment>
<name>A0ABV2R5N2_9HYPH</name>
<keyword evidence="2" id="KW-1185">Reference proteome</keyword>
<sequence>MSTESFILTSTEWQFLRTLELGHLDLSGAKAALQRLETLGLVIRAGAGWEATDYGRLLAASRRRL</sequence>